<feature type="region of interest" description="Disordered" evidence="1">
    <location>
        <begin position="399"/>
        <end position="422"/>
    </location>
</feature>
<dbReference type="PANTHER" id="PTHR48229">
    <property type="entry name" value="CAIB/BAIF FAMILY ENZYME (AFU_ORTHOLOGUE AFUA_1G05360)-RELATED"/>
    <property type="match status" value="1"/>
</dbReference>
<evidence type="ECO:0000313" key="2">
    <source>
        <dbReference type="EMBL" id="MBB5842250.1"/>
    </source>
</evidence>
<reference evidence="2 3" key="1">
    <citation type="submission" date="2020-08" db="EMBL/GenBank/DDBJ databases">
        <title>Sequencing the genomes of 1000 actinobacteria strains.</title>
        <authorList>
            <person name="Klenk H.-P."/>
        </authorList>
    </citation>
    <scope>NUCLEOTIDE SEQUENCE [LARGE SCALE GENOMIC DNA]</scope>
    <source>
        <strain evidence="2 3">DSM 105784</strain>
    </source>
</reference>
<accession>A0A841AES6</accession>
<keyword evidence="2" id="KW-0808">Transferase</keyword>
<dbReference type="InterPro" id="IPR003673">
    <property type="entry name" value="CoA-Trfase_fam_III"/>
</dbReference>
<protein>
    <submittedName>
        <fullName evidence="2">Crotonobetainyl-CoA:carnitine CoA-transferase CaiB-like acyl-CoA transferase</fullName>
    </submittedName>
</protein>
<dbReference type="Gene3D" id="3.40.50.10540">
    <property type="entry name" value="Crotonobetainyl-coa:carnitine coa-transferase, domain 1"/>
    <property type="match status" value="1"/>
</dbReference>
<name>A0A841AES6_9MICO</name>
<organism evidence="2 3">
    <name type="scientific">Conyzicola lurida</name>
    <dbReference type="NCBI Taxonomy" id="1172621"/>
    <lineage>
        <taxon>Bacteria</taxon>
        <taxon>Bacillati</taxon>
        <taxon>Actinomycetota</taxon>
        <taxon>Actinomycetes</taxon>
        <taxon>Micrococcales</taxon>
        <taxon>Microbacteriaceae</taxon>
        <taxon>Conyzicola</taxon>
    </lineage>
</organism>
<dbReference type="GO" id="GO:0016740">
    <property type="term" value="F:transferase activity"/>
    <property type="evidence" value="ECO:0007669"/>
    <property type="project" value="UniProtKB-KW"/>
</dbReference>
<dbReference type="Pfam" id="PF02515">
    <property type="entry name" value="CoA_transf_3"/>
    <property type="match status" value="1"/>
</dbReference>
<comment type="caution">
    <text evidence="2">The sequence shown here is derived from an EMBL/GenBank/DDBJ whole genome shotgun (WGS) entry which is preliminary data.</text>
</comment>
<sequence>MHNPVYESQFISSFRGALGLVPRDLQFVSGNGLDSAFAVSELATVSFAVAASAVADLRDAQAGHESDAAAYVTVDRALASRWFGSALTPVGWRLPSPWDALAGDYECADGWIRLHTNAPRHRAAALRVLGVPAQRAAVESAVREWTGEQLEAAVVGDGGCAAVMRTAGEWSRHPQGLAVADEPLVGWGADEAATPNARWVPTVERPLAGLRVLDLTRVIAGPVSTRFLAGLGADVLRVDPPDWDEPAIVPEMTLGKRATRIDAREPVGRDALERLIAGADLLVHGYRLGALDALVPADRRAELRPGLVEVSLDAYGFTGPWAGRRGFDSLVQMSSGIADAGMRWAGTGRPTPLPVQALDHATGYLAAAAALRALTRLRREGVATSARVSLARVAVELRATGPTTGEPNELQAGAPPQSTHIMTPWGAVDLLDPPVEGLNWQRGPRNLGSDGPRW</sequence>
<evidence type="ECO:0000256" key="1">
    <source>
        <dbReference type="SAM" id="MobiDB-lite"/>
    </source>
</evidence>
<dbReference type="PANTHER" id="PTHR48229:SF1">
    <property type="entry name" value="ALPHA METHYLACYL-COA RACEMASE-RELATED"/>
    <property type="match status" value="1"/>
</dbReference>
<dbReference type="RefSeq" id="WP_184233475.1">
    <property type="nucleotide sequence ID" value="NZ_JACHMJ010000001.1"/>
</dbReference>
<gene>
    <name evidence="2" type="ORF">HD599_000573</name>
</gene>
<dbReference type="InterPro" id="IPR052985">
    <property type="entry name" value="CoA-trans_III_biosynth/detox"/>
</dbReference>
<dbReference type="SUPFAM" id="SSF89796">
    <property type="entry name" value="CoA-transferase family III (CaiB/BaiF)"/>
    <property type="match status" value="2"/>
</dbReference>
<evidence type="ECO:0000313" key="3">
    <source>
        <dbReference type="Proteomes" id="UP000536685"/>
    </source>
</evidence>
<dbReference type="InterPro" id="IPR023606">
    <property type="entry name" value="CoA-Trfase_III_dom_1_sf"/>
</dbReference>
<keyword evidence="3" id="KW-1185">Reference proteome</keyword>
<dbReference type="Proteomes" id="UP000536685">
    <property type="component" value="Unassembled WGS sequence"/>
</dbReference>
<proteinExistence type="predicted"/>
<dbReference type="EMBL" id="JACHMJ010000001">
    <property type="protein sequence ID" value="MBB5842250.1"/>
    <property type="molecule type" value="Genomic_DNA"/>
</dbReference>
<dbReference type="AlphaFoldDB" id="A0A841AES6"/>